<dbReference type="Pfam" id="PF13809">
    <property type="entry name" value="Tubulin_2"/>
    <property type="match status" value="1"/>
</dbReference>
<dbReference type="EMBL" id="CADCVE010000091">
    <property type="protein sequence ID" value="CAA9463000.1"/>
    <property type="molecule type" value="Genomic_DNA"/>
</dbReference>
<protein>
    <recommendedName>
        <fullName evidence="2">Tubulin-like protein</fullName>
    </recommendedName>
</protein>
<gene>
    <name evidence="1" type="ORF">AVDCRST_MAG28-3636</name>
</gene>
<organism evidence="1">
    <name type="scientific">uncultured Rubrobacteraceae bacterium</name>
    <dbReference type="NCBI Taxonomy" id="349277"/>
    <lineage>
        <taxon>Bacteria</taxon>
        <taxon>Bacillati</taxon>
        <taxon>Actinomycetota</taxon>
        <taxon>Rubrobacteria</taxon>
        <taxon>Rubrobacterales</taxon>
        <taxon>Rubrobacteraceae</taxon>
        <taxon>environmental samples</taxon>
    </lineage>
</organism>
<dbReference type="Gene3D" id="3.40.50.1440">
    <property type="entry name" value="Tubulin/FtsZ, GTPase domain"/>
    <property type="match status" value="1"/>
</dbReference>
<dbReference type="SUPFAM" id="SSF52490">
    <property type="entry name" value="Tubulin nucleotide-binding domain-like"/>
    <property type="match status" value="1"/>
</dbReference>
<reference evidence="1" key="1">
    <citation type="submission" date="2020-02" db="EMBL/GenBank/DDBJ databases">
        <authorList>
            <person name="Meier V. D."/>
        </authorList>
    </citation>
    <scope>NUCLEOTIDE SEQUENCE</scope>
    <source>
        <strain evidence="1">AVDCRST_MAG28</strain>
    </source>
</reference>
<dbReference type="InterPro" id="IPR025904">
    <property type="entry name" value="Tubulin-like"/>
</dbReference>
<evidence type="ECO:0000313" key="1">
    <source>
        <dbReference type="EMBL" id="CAA9463000.1"/>
    </source>
</evidence>
<dbReference type="InterPro" id="IPR036525">
    <property type="entry name" value="Tubulin/FtsZ_GTPase_sf"/>
</dbReference>
<name>A0A6J4RDT1_9ACTN</name>
<evidence type="ECO:0008006" key="2">
    <source>
        <dbReference type="Google" id="ProtNLM"/>
    </source>
</evidence>
<proteinExistence type="predicted"/>
<dbReference type="AlphaFoldDB" id="A0A6J4RDT1"/>
<sequence>MDNRNVLDEDRKDRVEELVKEQEVHRTGDQEGPFSIHILGLGKTGASVIEQLLQSPPKGFLEDSRTRFTALAVDIGDQDLEPVRKAATASGLPEERSQVRTVAMDIPSRDDFFASLRRYREYLKIEYPRYYWNPNYEPWLPEDLEMPEAGGPVPRAVSKGIYNREYYEDGPIAEELDAFAKGINASKTVPLVFVVFSLADGTGSGIVVDIARHLSSVKLGRRHIVVGVGVLPGSEGNTAETQEDGVLFPVINELDCMLDEEKNQGVQAVWGDLYKNPFTGGFFVAPQTESVDEGIVSFIAQENGLHIYETLKLLNYLNSPSERMHPATRAPISDRWVNMLLSRKIDDAQNLPASFGFAADGVRPEYIEARVLAPSTAFDPEAGVKEIGDRISSAVPTLVEPGVIHFDTEGDSFVHVSVPRLTKLDLAAFSASRDAYDRMSWDEKLLAHSWLLDLGTMLCEPSTRFEGMAGECIWGCACWVVVPLTAVRGEEAGQRVAP</sequence>
<accession>A0A6J4RDT1</accession>